<keyword evidence="1" id="KW-0808">Transferase</keyword>
<feature type="compositionally biased region" description="Basic residues" evidence="2">
    <location>
        <begin position="1"/>
        <end position="13"/>
    </location>
</feature>
<dbReference type="InterPro" id="IPR039772">
    <property type="entry name" value="Bin3-like"/>
</dbReference>
<evidence type="ECO:0000313" key="4">
    <source>
        <dbReference type="Proteomes" id="UP001314170"/>
    </source>
</evidence>
<dbReference type="Proteomes" id="UP001314170">
    <property type="component" value="Unassembled WGS sequence"/>
</dbReference>
<keyword evidence="1" id="KW-0489">Methyltransferase</keyword>
<feature type="compositionally biased region" description="Basic and acidic residues" evidence="2">
    <location>
        <begin position="34"/>
        <end position="52"/>
    </location>
</feature>
<dbReference type="GO" id="GO:0008171">
    <property type="term" value="F:O-methyltransferase activity"/>
    <property type="evidence" value="ECO:0007669"/>
    <property type="project" value="UniProtKB-UniRule"/>
</dbReference>
<keyword evidence="1" id="KW-0949">S-adenosyl-L-methionine</keyword>
<feature type="region of interest" description="Disordered" evidence="2">
    <location>
        <begin position="1"/>
        <end position="52"/>
    </location>
</feature>
<evidence type="ECO:0000256" key="1">
    <source>
        <dbReference type="RuleBase" id="RU367087"/>
    </source>
</evidence>
<dbReference type="Gene3D" id="3.40.50.150">
    <property type="entry name" value="Vaccinia Virus protein VP39"/>
    <property type="match status" value="1"/>
</dbReference>
<protein>
    <recommendedName>
        <fullName evidence="1">RNA methyltransferase</fullName>
        <ecNumber evidence="1">2.1.1.-</ecNumber>
    </recommendedName>
</protein>
<feature type="region of interest" description="Disordered" evidence="2">
    <location>
        <begin position="127"/>
        <end position="147"/>
    </location>
</feature>
<dbReference type="SUPFAM" id="SSF53335">
    <property type="entry name" value="S-adenosyl-L-methionine-dependent methyltransferases"/>
    <property type="match status" value="1"/>
</dbReference>
<proteinExistence type="inferred from homology"/>
<sequence length="198" mass="22962">MEKKKKQKKKHKQNNIEKNPEENQNSHYQNQKNALKEEKKENEKKISEEADGDPRLKVFKRDWFQGKDCLDIGCNSAKEFRCKSILGIDIDSDRVSDAYWHLRKFARTENARKNSSKAARLELTNKVNGAEHSAGTSSVETKEEGPPSVEGDLFDVVSFRQENFVQSQRPPEKQYDTILWWVSPSTMSCPVNMYFMKA</sequence>
<evidence type="ECO:0000256" key="2">
    <source>
        <dbReference type="SAM" id="MobiDB-lite"/>
    </source>
</evidence>
<dbReference type="AlphaFoldDB" id="A0AAV1RPS1"/>
<evidence type="ECO:0000313" key="3">
    <source>
        <dbReference type="EMBL" id="CAK7337452.1"/>
    </source>
</evidence>
<comment type="caution">
    <text evidence="3">The sequence shown here is derived from an EMBL/GenBank/DDBJ whole genome shotgun (WGS) entry which is preliminary data.</text>
</comment>
<dbReference type="GO" id="GO:0008173">
    <property type="term" value="F:RNA methyltransferase activity"/>
    <property type="evidence" value="ECO:0007669"/>
    <property type="project" value="UniProtKB-UniRule"/>
</dbReference>
<dbReference type="EMBL" id="CAWUPB010001087">
    <property type="protein sequence ID" value="CAK7337452.1"/>
    <property type="molecule type" value="Genomic_DNA"/>
</dbReference>
<dbReference type="GO" id="GO:0032259">
    <property type="term" value="P:methylation"/>
    <property type="evidence" value="ECO:0007669"/>
    <property type="project" value="UniProtKB-KW"/>
</dbReference>
<dbReference type="GO" id="GO:0017069">
    <property type="term" value="F:snRNA binding"/>
    <property type="evidence" value="ECO:0007669"/>
    <property type="project" value="TreeGrafter"/>
</dbReference>
<dbReference type="PANTHER" id="PTHR12315">
    <property type="entry name" value="BICOID-INTERACTING PROTEIN RELATED"/>
    <property type="match status" value="1"/>
</dbReference>
<organism evidence="3 4">
    <name type="scientific">Dovyalis caffra</name>
    <dbReference type="NCBI Taxonomy" id="77055"/>
    <lineage>
        <taxon>Eukaryota</taxon>
        <taxon>Viridiplantae</taxon>
        <taxon>Streptophyta</taxon>
        <taxon>Embryophyta</taxon>
        <taxon>Tracheophyta</taxon>
        <taxon>Spermatophyta</taxon>
        <taxon>Magnoliopsida</taxon>
        <taxon>eudicotyledons</taxon>
        <taxon>Gunneridae</taxon>
        <taxon>Pentapetalae</taxon>
        <taxon>rosids</taxon>
        <taxon>fabids</taxon>
        <taxon>Malpighiales</taxon>
        <taxon>Salicaceae</taxon>
        <taxon>Flacourtieae</taxon>
        <taxon>Dovyalis</taxon>
    </lineage>
</organism>
<dbReference type="InterPro" id="IPR029063">
    <property type="entry name" value="SAM-dependent_MTases_sf"/>
</dbReference>
<accession>A0AAV1RPS1</accession>
<comment type="similarity">
    <text evidence="1">Belongs to the methyltransferase superfamily.</text>
</comment>
<gene>
    <name evidence="3" type="ORF">DCAF_LOCUS12487</name>
</gene>
<reference evidence="3 4" key="1">
    <citation type="submission" date="2024-01" db="EMBL/GenBank/DDBJ databases">
        <authorList>
            <person name="Waweru B."/>
        </authorList>
    </citation>
    <scope>NUCLEOTIDE SEQUENCE [LARGE SCALE GENOMIC DNA]</scope>
</reference>
<dbReference type="PANTHER" id="PTHR12315:SF0">
    <property type="entry name" value="7SK SNRNA METHYLPHOSPHATE CAPPING ENZYME"/>
    <property type="match status" value="1"/>
</dbReference>
<dbReference type="EC" id="2.1.1.-" evidence="1"/>
<dbReference type="GO" id="GO:0040031">
    <property type="term" value="P:snRNA modification"/>
    <property type="evidence" value="ECO:0007669"/>
    <property type="project" value="TreeGrafter"/>
</dbReference>
<name>A0AAV1RPS1_9ROSI</name>
<keyword evidence="4" id="KW-1185">Reference proteome</keyword>